<dbReference type="OrthoDB" id="10263226at2759"/>
<dbReference type="Pfam" id="PF01119">
    <property type="entry name" value="DNA_mis_repair"/>
    <property type="match status" value="1"/>
</dbReference>
<protein>
    <submittedName>
        <fullName evidence="5">DNA mismatch repair protein, Cterminal domain containing protein</fullName>
    </submittedName>
</protein>
<dbReference type="InterPro" id="IPR020568">
    <property type="entry name" value="Ribosomal_Su5_D2-typ_SF"/>
</dbReference>
<evidence type="ECO:0000313" key="6">
    <source>
        <dbReference type="Proteomes" id="UP000011083"/>
    </source>
</evidence>
<accession>L8HDF6</accession>
<dbReference type="EMBL" id="KB007870">
    <property type="protein sequence ID" value="ELR22793.1"/>
    <property type="molecule type" value="Genomic_DNA"/>
</dbReference>
<dbReference type="PROSITE" id="PS00058">
    <property type="entry name" value="DNA_MISMATCH_REPAIR_1"/>
    <property type="match status" value="1"/>
</dbReference>
<dbReference type="InterPro" id="IPR013507">
    <property type="entry name" value="DNA_mismatch_S5_2-like"/>
</dbReference>
<evidence type="ECO:0000259" key="4">
    <source>
        <dbReference type="SMART" id="SM01340"/>
    </source>
</evidence>
<dbReference type="PANTHER" id="PTHR10073">
    <property type="entry name" value="DNA MISMATCH REPAIR PROTEIN MLH, PMS, MUTL"/>
    <property type="match status" value="1"/>
</dbReference>
<dbReference type="SMART" id="SM01340">
    <property type="entry name" value="DNA_mis_repair"/>
    <property type="match status" value="1"/>
</dbReference>
<reference evidence="5 6" key="1">
    <citation type="journal article" date="2013" name="Genome Biol.">
        <title>Genome of Acanthamoeba castellanii highlights extensive lateral gene transfer and early evolution of tyrosine kinase signaling.</title>
        <authorList>
            <person name="Clarke M."/>
            <person name="Lohan A.J."/>
            <person name="Liu B."/>
            <person name="Lagkouvardos I."/>
            <person name="Roy S."/>
            <person name="Zafar N."/>
            <person name="Bertelli C."/>
            <person name="Schilde C."/>
            <person name="Kianianmomeni A."/>
            <person name="Burglin T.R."/>
            <person name="Frech C."/>
            <person name="Turcotte B."/>
            <person name="Kopec K.O."/>
            <person name="Synnott J.M."/>
            <person name="Choo C."/>
            <person name="Paponov I."/>
            <person name="Finkler A."/>
            <person name="Soon Heng Tan C."/>
            <person name="Hutchins A.P."/>
            <person name="Weinmeier T."/>
            <person name="Rattei T."/>
            <person name="Chu J.S."/>
            <person name="Gimenez G."/>
            <person name="Irimia M."/>
            <person name="Rigden D.J."/>
            <person name="Fitzpatrick D.A."/>
            <person name="Lorenzo-Morales J."/>
            <person name="Bateman A."/>
            <person name="Chiu C.H."/>
            <person name="Tang P."/>
            <person name="Hegemann P."/>
            <person name="Fromm H."/>
            <person name="Raoult D."/>
            <person name="Greub G."/>
            <person name="Miranda-Saavedra D."/>
            <person name="Chen N."/>
            <person name="Nash P."/>
            <person name="Ginger M.L."/>
            <person name="Horn M."/>
            <person name="Schaap P."/>
            <person name="Caler L."/>
            <person name="Loftus B."/>
        </authorList>
    </citation>
    <scope>NUCLEOTIDE SEQUENCE [LARGE SCALE GENOMIC DNA]</scope>
    <source>
        <strain evidence="5 6">Neff</strain>
    </source>
</reference>
<feature type="domain" description="DNA mismatch repair protein S5" evidence="4">
    <location>
        <begin position="178"/>
        <end position="310"/>
    </location>
</feature>
<dbReference type="GO" id="GO:0006298">
    <property type="term" value="P:mismatch repair"/>
    <property type="evidence" value="ECO:0007669"/>
    <property type="project" value="InterPro"/>
</dbReference>
<dbReference type="GO" id="GO:0005524">
    <property type="term" value="F:ATP binding"/>
    <property type="evidence" value="ECO:0007669"/>
    <property type="project" value="InterPro"/>
</dbReference>
<feature type="compositionally biased region" description="Basic and acidic residues" evidence="3">
    <location>
        <begin position="421"/>
        <end position="430"/>
    </location>
</feature>
<dbReference type="STRING" id="1257118.L8HDF6"/>
<feature type="region of interest" description="Disordered" evidence="3">
    <location>
        <begin position="355"/>
        <end position="488"/>
    </location>
</feature>
<keyword evidence="6" id="KW-1185">Reference proteome</keyword>
<dbReference type="SUPFAM" id="SSF55874">
    <property type="entry name" value="ATPase domain of HSP90 chaperone/DNA topoisomerase II/histidine kinase"/>
    <property type="match status" value="1"/>
</dbReference>
<dbReference type="Proteomes" id="UP000011083">
    <property type="component" value="Unassembled WGS sequence"/>
</dbReference>
<evidence type="ECO:0000256" key="3">
    <source>
        <dbReference type="SAM" id="MobiDB-lite"/>
    </source>
</evidence>
<feature type="compositionally biased region" description="Acidic residues" evidence="3">
    <location>
        <begin position="579"/>
        <end position="588"/>
    </location>
</feature>
<evidence type="ECO:0000313" key="5">
    <source>
        <dbReference type="EMBL" id="ELR22793.1"/>
    </source>
</evidence>
<dbReference type="AlphaFoldDB" id="L8HDF6"/>
<dbReference type="InterPro" id="IPR038973">
    <property type="entry name" value="MutL/Mlh/Pms-like"/>
</dbReference>
<dbReference type="InterPro" id="IPR014762">
    <property type="entry name" value="DNA_mismatch_repair_CS"/>
</dbReference>
<name>L8HDF6_ACACF</name>
<feature type="compositionally biased region" description="Gly residues" evidence="3">
    <location>
        <begin position="453"/>
        <end position="470"/>
    </location>
</feature>
<feature type="compositionally biased region" description="Acidic residues" evidence="3">
    <location>
        <begin position="436"/>
        <end position="445"/>
    </location>
</feature>
<feature type="compositionally biased region" description="Basic and acidic residues" evidence="3">
    <location>
        <begin position="589"/>
        <end position="612"/>
    </location>
</feature>
<evidence type="ECO:0000256" key="2">
    <source>
        <dbReference type="ARBA" id="ARBA00022763"/>
    </source>
</evidence>
<dbReference type="InterPro" id="IPR014721">
    <property type="entry name" value="Ribsml_uS5_D2-typ_fold_subgr"/>
</dbReference>
<comment type="similarity">
    <text evidence="1">Belongs to the DNA mismatch repair MutL/HexB family.</text>
</comment>
<feature type="region of interest" description="Disordered" evidence="3">
    <location>
        <begin position="698"/>
        <end position="717"/>
    </location>
</feature>
<evidence type="ECO:0000256" key="1">
    <source>
        <dbReference type="ARBA" id="ARBA00006082"/>
    </source>
</evidence>
<dbReference type="Gene3D" id="3.30.230.10">
    <property type="match status" value="1"/>
</dbReference>
<sequence>MEGGRQVRDNGVGIPRAEVALAVAPYYTSRLQDFAALETLQSYGFRGEALHSICNNCGELSIMTRTASDDSGLVTTFDHKGLALSAKPTAMESTGTAVIVKEVVARCTHPIRLVLNQLFRNTPVRLQVARNRSKEEMRRLTQTMWAYAIVRPDVHFTLRALPQVDFVKPPLPSTAAAIKFLCTDKVFAQLEEVRGEVDGVASFEGFLPRGNSLVDLSTRPSNDRCFIFVNHRPVDVPQIARLVNKSMRQHFFGENGDRRVQRRFAFIVLHLNMAPSKYDVNCSPDKRQIMLHAIDPILEQLRTVLLRLYPAQGAPGFAASEAFASYAASPTKVKVTLVNPTTRATTQVSLAQLAGAPRFTDHPAAAGLDTTTDDGEPDEPSSLVEHREGGIDDDTEPPTQTYGHPPANSTPGIQYAPAAQAHEREHEAEYHQGGGGEEEEEEEGEEAHTQVYGGRGGGRGAGAGASGGGAPSRQPEFGGGHSTPLVSPRFRSPVVAAQPAATAAAAASSYPRVAPAPTRVASLDTGGALPPGGADLSPYTSFLASIDPVRAAQLPPAATAKRKLDRLPHDNHHHHHDDDENEAEDEPCGDIRRVGNDGEASRRAAKALKTERSSNSGPGRELRVTVGVEDLSQRIAATQLAATQRMARSPSGSSPDVRLVGVAGLDGPPERGGSTLIVSVGDRLLALCPSLAEKALQQQHAQPREAAGASHVPGRPNLTREAGELLLARLRSARLLGDLGTAMPVWCSPLAGGPPSRSREHHQ</sequence>
<dbReference type="InterPro" id="IPR036890">
    <property type="entry name" value="HATPase_C_sf"/>
</dbReference>
<dbReference type="Gene3D" id="3.30.565.10">
    <property type="entry name" value="Histidine kinase-like ATPase, C-terminal domain"/>
    <property type="match status" value="1"/>
</dbReference>
<dbReference type="GeneID" id="14923752"/>
<gene>
    <name evidence="5" type="ORF">ACA1_149810</name>
</gene>
<proteinExistence type="inferred from homology"/>
<dbReference type="KEGG" id="acan:ACA1_149810"/>
<dbReference type="SUPFAM" id="SSF54211">
    <property type="entry name" value="Ribosomal protein S5 domain 2-like"/>
    <property type="match status" value="1"/>
</dbReference>
<dbReference type="GO" id="GO:0016887">
    <property type="term" value="F:ATP hydrolysis activity"/>
    <property type="evidence" value="ECO:0007669"/>
    <property type="project" value="InterPro"/>
</dbReference>
<organism evidence="5 6">
    <name type="scientific">Acanthamoeba castellanii (strain ATCC 30010 / Neff)</name>
    <dbReference type="NCBI Taxonomy" id="1257118"/>
    <lineage>
        <taxon>Eukaryota</taxon>
        <taxon>Amoebozoa</taxon>
        <taxon>Discosea</taxon>
        <taxon>Longamoebia</taxon>
        <taxon>Centramoebida</taxon>
        <taxon>Acanthamoebidae</taxon>
        <taxon>Acanthamoeba</taxon>
    </lineage>
</organism>
<feature type="region of interest" description="Disordered" evidence="3">
    <location>
        <begin position="568"/>
        <end position="622"/>
    </location>
</feature>
<dbReference type="PANTHER" id="PTHR10073:SF54">
    <property type="entry name" value="PMS1 PROTEIN HOMOLOG 1"/>
    <property type="match status" value="1"/>
</dbReference>
<dbReference type="GO" id="GO:0030983">
    <property type="term" value="F:mismatched DNA binding"/>
    <property type="evidence" value="ECO:0007669"/>
    <property type="project" value="InterPro"/>
</dbReference>
<dbReference type="GO" id="GO:0032389">
    <property type="term" value="C:MutLalpha complex"/>
    <property type="evidence" value="ECO:0007669"/>
    <property type="project" value="TreeGrafter"/>
</dbReference>
<dbReference type="GO" id="GO:0140664">
    <property type="term" value="F:ATP-dependent DNA damage sensor activity"/>
    <property type="evidence" value="ECO:0007669"/>
    <property type="project" value="InterPro"/>
</dbReference>
<dbReference type="VEuPathDB" id="AmoebaDB:ACA1_149810"/>
<dbReference type="RefSeq" id="XP_004351570.1">
    <property type="nucleotide sequence ID" value="XM_004351518.1"/>
</dbReference>
<feature type="compositionally biased region" description="Polar residues" evidence="3">
    <location>
        <begin position="397"/>
        <end position="412"/>
    </location>
</feature>
<keyword evidence="2" id="KW-0227">DNA damage</keyword>
<dbReference type="CDD" id="cd00782">
    <property type="entry name" value="MutL_Trans"/>
    <property type="match status" value="1"/>
</dbReference>